<feature type="domain" description="Flavodoxin" evidence="1">
    <location>
        <begin position="4"/>
        <end position="134"/>
    </location>
</feature>
<dbReference type="InterPro" id="IPR026816">
    <property type="entry name" value="Flavodoxin_dom"/>
</dbReference>
<evidence type="ECO:0000313" key="2">
    <source>
        <dbReference type="EMBL" id="OUQ04944.1"/>
    </source>
</evidence>
<dbReference type="GO" id="GO:0006783">
    <property type="term" value="P:heme biosynthetic process"/>
    <property type="evidence" value="ECO:0007669"/>
    <property type="project" value="TreeGrafter"/>
</dbReference>
<reference evidence="3" key="1">
    <citation type="submission" date="2017-04" db="EMBL/GenBank/DDBJ databases">
        <title>Function of individual gut microbiota members based on whole genome sequencing of pure cultures obtained from chicken caecum.</title>
        <authorList>
            <person name="Medvecky M."/>
            <person name="Cejkova D."/>
            <person name="Polansky O."/>
            <person name="Karasova D."/>
            <person name="Kubasova T."/>
            <person name="Cizek A."/>
            <person name="Rychlik I."/>
        </authorList>
    </citation>
    <scope>NUCLEOTIDE SEQUENCE [LARGE SCALE GENOMIC DNA]</scope>
    <source>
        <strain evidence="3">An149</strain>
    </source>
</reference>
<sequence length="181" mass="20641">MKSLIIYGSQYGTTKCYAKKFAEITKIPIISYEDIKDLTNYDLIIHFGGLYAGGVKGLKNTVKALKKDAKIIIVTVGLADVYDQENIDNIRKSINKQVPQNILNNATIFHLRGGIDYKKLNLKHRTMMALLYNKVKHLPENKKTAEIKAMIETYNQKVDFIDYDALNQIIKVINQKSLFAQ</sequence>
<dbReference type="InterPro" id="IPR052200">
    <property type="entry name" value="Protoporphyrinogen_IX_DH"/>
</dbReference>
<dbReference type="InterPro" id="IPR029039">
    <property type="entry name" value="Flavoprotein-like_sf"/>
</dbReference>
<dbReference type="GO" id="GO:0010181">
    <property type="term" value="F:FMN binding"/>
    <property type="evidence" value="ECO:0007669"/>
    <property type="project" value="TreeGrafter"/>
</dbReference>
<dbReference type="AlphaFoldDB" id="A0A1Y4QI50"/>
<dbReference type="PANTHER" id="PTHR38030">
    <property type="entry name" value="PROTOPORPHYRINOGEN IX DEHYDROGENASE [MENAQUINONE]"/>
    <property type="match status" value="1"/>
</dbReference>
<gene>
    <name evidence="2" type="ORF">B5E91_08005</name>
</gene>
<accession>A0A1Y4QI50</accession>
<dbReference type="SUPFAM" id="SSF52218">
    <property type="entry name" value="Flavoproteins"/>
    <property type="match status" value="1"/>
</dbReference>
<comment type="caution">
    <text evidence="2">The sequence shown here is derived from an EMBL/GenBank/DDBJ whole genome shotgun (WGS) entry which is preliminary data.</text>
</comment>
<name>A0A1Y4QI50_9FIRM</name>
<dbReference type="GO" id="GO:0070819">
    <property type="term" value="F:menaquinone-dependent protoporphyrinogen oxidase activity"/>
    <property type="evidence" value="ECO:0007669"/>
    <property type="project" value="TreeGrafter"/>
</dbReference>
<dbReference type="RefSeq" id="WP_087256688.1">
    <property type="nucleotide sequence ID" value="NZ_JBKXQP010000060.1"/>
</dbReference>
<dbReference type="EMBL" id="NFLB01000008">
    <property type="protein sequence ID" value="OUQ04944.1"/>
    <property type="molecule type" value="Genomic_DNA"/>
</dbReference>
<dbReference type="Gene3D" id="3.40.50.360">
    <property type="match status" value="1"/>
</dbReference>
<dbReference type="Proteomes" id="UP000196258">
    <property type="component" value="Unassembled WGS sequence"/>
</dbReference>
<evidence type="ECO:0000259" key="1">
    <source>
        <dbReference type="Pfam" id="PF12724"/>
    </source>
</evidence>
<dbReference type="Pfam" id="PF12724">
    <property type="entry name" value="Flavodoxin_5"/>
    <property type="match status" value="1"/>
</dbReference>
<protein>
    <recommendedName>
        <fullName evidence="1">Flavodoxin domain-containing protein</fullName>
    </recommendedName>
</protein>
<dbReference type="PANTHER" id="PTHR38030:SF2">
    <property type="entry name" value="PROTOPORPHYRINOGEN IX DEHYDROGENASE [QUINONE]"/>
    <property type="match status" value="1"/>
</dbReference>
<organism evidence="2 3">
    <name type="scientific">Thomasclavelia spiroformis</name>
    <dbReference type="NCBI Taxonomy" id="29348"/>
    <lineage>
        <taxon>Bacteria</taxon>
        <taxon>Bacillati</taxon>
        <taxon>Bacillota</taxon>
        <taxon>Erysipelotrichia</taxon>
        <taxon>Erysipelotrichales</taxon>
        <taxon>Coprobacillaceae</taxon>
        <taxon>Thomasclavelia</taxon>
    </lineage>
</organism>
<proteinExistence type="predicted"/>
<evidence type="ECO:0000313" key="3">
    <source>
        <dbReference type="Proteomes" id="UP000196258"/>
    </source>
</evidence>